<dbReference type="AlphaFoldDB" id="A0A1A8CX47"/>
<gene>
    <name evidence="2" type="primary">Nfu_g_1_012541</name>
</gene>
<accession>A0A1A8CX47</accession>
<reference evidence="2" key="2">
    <citation type="submission" date="2016-06" db="EMBL/GenBank/DDBJ databases">
        <title>The genome of a short-lived fish provides insights into sex chromosome evolution and the genetic control of aging.</title>
        <authorList>
            <person name="Reichwald K."/>
            <person name="Felder M."/>
            <person name="Petzold A."/>
            <person name="Koch P."/>
            <person name="Groth M."/>
            <person name="Platzer M."/>
        </authorList>
    </citation>
    <scope>NUCLEOTIDE SEQUENCE</scope>
    <source>
        <tissue evidence="2">Brain</tissue>
    </source>
</reference>
<evidence type="ECO:0000313" key="2">
    <source>
        <dbReference type="EMBL" id="SBP83405.1"/>
    </source>
</evidence>
<feature type="region of interest" description="Disordered" evidence="1">
    <location>
        <begin position="21"/>
        <end position="51"/>
    </location>
</feature>
<evidence type="ECO:0000256" key="1">
    <source>
        <dbReference type="SAM" id="MobiDB-lite"/>
    </source>
</evidence>
<dbReference type="EMBL" id="HADZ01019464">
    <property type="protein sequence ID" value="SBP83405.1"/>
    <property type="molecule type" value="Transcribed_RNA"/>
</dbReference>
<protein>
    <submittedName>
        <fullName evidence="2">Uncharacterized protein</fullName>
    </submittedName>
</protein>
<name>A0A1A8CX47_NOTKA</name>
<reference evidence="2" key="1">
    <citation type="submission" date="2016-05" db="EMBL/GenBank/DDBJ databases">
        <authorList>
            <person name="Lavstsen T."/>
            <person name="Jespersen J.S."/>
        </authorList>
    </citation>
    <scope>NUCLEOTIDE SEQUENCE</scope>
    <source>
        <tissue evidence="2">Brain</tissue>
    </source>
</reference>
<feature type="non-terminal residue" evidence="2">
    <location>
        <position position="1"/>
    </location>
</feature>
<sequence length="51" mass="5927">GRLAALCDRVEKHEAVGQYIRKSRFSKQPQSQLQFRHSSSQPVHHRSESHT</sequence>
<feature type="compositionally biased region" description="Polar residues" evidence="1">
    <location>
        <begin position="26"/>
        <end position="42"/>
    </location>
</feature>
<organism evidence="2">
    <name type="scientific">Nothobranchius kadleci</name>
    <name type="common">African annual killifish</name>
    <dbReference type="NCBI Taxonomy" id="1051664"/>
    <lineage>
        <taxon>Eukaryota</taxon>
        <taxon>Metazoa</taxon>
        <taxon>Chordata</taxon>
        <taxon>Craniata</taxon>
        <taxon>Vertebrata</taxon>
        <taxon>Euteleostomi</taxon>
        <taxon>Actinopterygii</taxon>
        <taxon>Neopterygii</taxon>
        <taxon>Teleostei</taxon>
        <taxon>Neoteleostei</taxon>
        <taxon>Acanthomorphata</taxon>
        <taxon>Ovalentaria</taxon>
        <taxon>Atherinomorphae</taxon>
        <taxon>Cyprinodontiformes</taxon>
        <taxon>Nothobranchiidae</taxon>
        <taxon>Nothobranchius</taxon>
    </lineage>
</organism>
<proteinExistence type="predicted"/>